<dbReference type="PANTHER" id="PTHR24301">
    <property type="entry name" value="THROMBOXANE-A SYNTHASE"/>
    <property type="match status" value="1"/>
</dbReference>
<dbReference type="InterPro" id="IPR002401">
    <property type="entry name" value="Cyt_P450_E_grp-I"/>
</dbReference>
<dbReference type="GeneID" id="8861059"/>
<dbReference type="OrthoDB" id="3945418at2759"/>
<accession>D2W0D8</accession>
<protein>
    <submittedName>
        <fullName evidence="3">Predicted protein</fullName>
    </submittedName>
</protein>
<dbReference type="RefSeq" id="XP_002670200.1">
    <property type="nucleotide sequence ID" value="XM_002670154.1"/>
</dbReference>
<keyword evidence="2" id="KW-0560">Oxidoreductase</keyword>
<dbReference type="GO" id="GO:0016705">
    <property type="term" value="F:oxidoreductase activity, acting on paired donors, with incorporation or reduction of molecular oxygen"/>
    <property type="evidence" value="ECO:0007669"/>
    <property type="project" value="InterPro"/>
</dbReference>
<dbReference type="STRING" id="5762.D2W0D8"/>
<keyword evidence="1 2" id="KW-0349">Heme</keyword>
<gene>
    <name evidence="3" type="ORF">NAEGRDRAFT_53702</name>
</gene>
<dbReference type="AlphaFoldDB" id="D2W0D8"/>
<feature type="binding site" description="axial binding residue" evidence="1">
    <location>
        <position position="509"/>
    </location>
    <ligand>
        <name>heme</name>
        <dbReference type="ChEBI" id="CHEBI:30413"/>
    </ligand>
    <ligandPart>
        <name>Fe</name>
        <dbReference type="ChEBI" id="CHEBI:18248"/>
    </ligandPart>
</feature>
<dbReference type="PANTHER" id="PTHR24301:SF2">
    <property type="entry name" value="THROMBOXANE-A SYNTHASE"/>
    <property type="match status" value="1"/>
</dbReference>
<dbReference type="InParanoid" id="D2W0D8"/>
<sequence>MDKRKKMIRYQIPCSALKRLSVTKHACLSGNVVRFYSNTAAKLDGQLEQHEGACPFAGNHSKEKKEVKPYSSIPGPKGYPLIGDALEFFKHSQNSQAYFEKLVKEYGEVVKFELLGANNVILSNPIYVKEVAQQDEGRFYVKGFRQVKLDENMIMAPVEMKPDENWQDVRSLFNIAMRPDLSESISLPQLTQLNSGFMNCLIEHLKKTENIQSTMNQIQDEDFKKSIANSPVFQIVNPTQFISRYTFNAVSKVFLGANFYDKSLILPFDRDLFVKDALRFLDIGTRTVFDIPFFKYLRRKDYLELKTLYVSIIERCKMCINLFTESNPSGMPRLKELIEEKAKEYERGNEMATITLSSFLLAGVDITARVMAITMYRIAHETKYQEKLYEELVKVFGEPSIDEITNGNLLITAEQFKKLKFCRNFIDESMRLNHVIDTSSLRVLSKDLEIAGYKIPKGSFVHFFESPKYSEKFIPHSMEFIPERYEKSHECRPINNYVHNPFGLGARKCPGSRVATTEILFSLINIVRHFRLVHENPNEFPKMETDQSMFYIDMNKNPVYFIPRDHVKPLLSNQ</sequence>
<dbReference type="VEuPathDB" id="AmoebaDB:NAEGRDRAFT_53702"/>
<dbReference type="Proteomes" id="UP000006671">
    <property type="component" value="Unassembled WGS sequence"/>
</dbReference>
<dbReference type="eggNOG" id="KOG0159">
    <property type="taxonomic scope" value="Eukaryota"/>
</dbReference>
<keyword evidence="1 2" id="KW-0479">Metal-binding</keyword>
<keyword evidence="2" id="KW-0503">Monooxygenase</keyword>
<dbReference type="EMBL" id="GG738918">
    <property type="protein sequence ID" value="EFC37456.1"/>
    <property type="molecule type" value="Genomic_DNA"/>
</dbReference>
<evidence type="ECO:0000256" key="2">
    <source>
        <dbReference type="RuleBase" id="RU000461"/>
    </source>
</evidence>
<evidence type="ECO:0000256" key="1">
    <source>
        <dbReference type="PIRSR" id="PIRSR602401-1"/>
    </source>
</evidence>
<name>D2W0D8_NAEGR</name>
<proteinExistence type="inferred from homology"/>
<dbReference type="GO" id="GO:0005506">
    <property type="term" value="F:iron ion binding"/>
    <property type="evidence" value="ECO:0007669"/>
    <property type="project" value="InterPro"/>
</dbReference>
<evidence type="ECO:0000313" key="4">
    <source>
        <dbReference type="Proteomes" id="UP000006671"/>
    </source>
</evidence>
<reference evidence="3 4" key="1">
    <citation type="journal article" date="2010" name="Cell">
        <title>The genome of Naegleria gruberi illuminates early eukaryotic versatility.</title>
        <authorList>
            <person name="Fritz-Laylin L.K."/>
            <person name="Prochnik S.E."/>
            <person name="Ginger M.L."/>
            <person name="Dacks J.B."/>
            <person name="Carpenter M.L."/>
            <person name="Field M.C."/>
            <person name="Kuo A."/>
            <person name="Paredez A."/>
            <person name="Chapman J."/>
            <person name="Pham J."/>
            <person name="Shu S."/>
            <person name="Neupane R."/>
            <person name="Cipriano M."/>
            <person name="Mancuso J."/>
            <person name="Tu H."/>
            <person name="Salamov A."/>
            <person name="Lindquist E."/>
            <person name="Shapiro H."/>
            <person name="Lucas S."/>
            <person name="Grigoriev I.V."/>
            <person name="Cande W.Z."/>
            <person name="Fulton C."/>
            <person name="Rokhsar D.S."/>
            <person name="Dawson S.C."/>
        </authorList>
    </citation>
    <scope>NUCLEOTIDE SEQUENCE [LARGE SCALE GENOMIC DNA]</scope>
    <source>
        <strain evidence="3 4">NEG-M</strain>
    </source>
</reference>
<dbReference type="Gene3D" id="1.10.630.10">
    <property type="entry name" value="Cytochrome P450"/>
    <property type="match status" value="1"/>
</dbReference>
<organism evidence="4">
    <name type="scientific">Naegleria gruberi</name>
    <name type="common">Amoeba</name>
    <dbReference type="NCBI Taxonomy" id="5762"/>
    <lineage>
        <taxon>Eukaryota</taxon>
        <taxon>Discoba</taxon>
        <taxon>Heterolobosea</taxon>
        <taxon>Tetramitia</taxon>
        <taxon>Eutetramitia</taxon>
        <taxon>Vahlkampfiidae</taxon>
        <taxon>Naegleria</taxon>
    </lineage>
</organism>
<dbReference type="InterPro" id="IPR036396">
    <property type="entry name" value="Cyt_P450_sf"/>
</dbReference>
<dbReference type="InterPro" id="IPR001128">
    <property type="entry name" value="Cyt_P450"/>
</dbReference>
<dbReference type="PRINTS" id="PR00463">
    <property type="entry name" value="EP450I"/>
</dbReference>
<keyword evidence="4" id="KW-1185">Reference proteome</keyword>
<keyword evidence="1 2" id="KW-0408">Iron</keyword>
<dbReference type="Pfam" id="PF00067">
    <property type="entry name" value="p450"/>
    <property type="match status" value="1"/>
</dbReference>
<dbReference type="PROSITE" id="PS00086">
    <property type="entry name" value="CYTOCHROME_P450"/>
    <property type="match status" value="1"/>
</dbReference>
<dbReference type="InterPro" id="IPR017972">
    <property type="entry name" value="Cyt_P450_CS"/>
</dbReference>
<dbReference type="GO" id="GO:0004497">
    <property type="term" value="F:monooxygenase activity"/>
    <property type="evidence" value="ECO:0007669"/>
    <property type="project" value="UniProtKB-KW"/>
</dbReference>
<dbReference type="KEGG" id="ngr:NAEGRDRAFT_53702"/>
<comment type="cofactor">
    <cofactor evidence="1">
        <name>heme</name>
        <dbReference type="ChEBI" id="CHEBI:30413"/>
    </cofactor>
</comment>
<evidence type="ECO:0000313" key="3">
    <source>
        <dbReference type="EMBL" id="EFC37456.1"/>
    </source>
</evidence>
<dbReference type="SUPFAM" id="SSF48264">
    <property type="entry name" value="Cytochrome P450"/>
    <property type="match status" value="1"/>
</dbReference>
<dbReference type="GO" id="GO:0020037">
    <property type="term" value="F:heme binding"/>
    <property type="evidence" value="ECO:0007669"/>
    <property type="project" value="InterPro"/>
</dbReference>
<comment type="similarity">
    <text evidence="2">Belongs to the cytochrome P450 family.</text>
</comment>